<comment type="caution">
    <text evidence="9">The sequence shown here is derived from an EMBL/GenBank/DDBJ whole genome shotgun (WGS) entry which is preliminary data.</text>
</comment>
<evidence type="ECO:0000256" key="5">
    <source>
        <dbReference type="ARBA" id="ARBA00022827"/>
    </source>
</evidence>
<sequence>MRSVAPGGFAALAERPYSDVLIIGGGINGLATFRDLAMQGVDVALAERADFVSGASAASSHMIHGGIRYLENGEFRLVHEAVTERNALLRIAPHYVRPLQTTIPIFSTFSGVLTAPMRFLRHGKGKHRERGAALIKIGLVIYDSFSRGGGRVPRHTFDGRARSLAQLPHLNPGVKYTATYWDASLHDPERLALDVLRDGLAAGGARARAANYTAAIGAANGRIVLRDGVTGEEVAFAASVVVNAAGPWTDLVNLAIGDPTRYMGGTKGSHIVLDHPELLAATGGRELFFEHKDGRIVLIYPLKGRVLVGTTDLEHDMAEPIECTEAEVDYFIDLVGHVLPGIHVDRTHIVYRFAGVRPLPGHGDLAPGFVSRDYRIEAEPLAGGTATVLSLVGGKWTTFRASAEHVADRVLDLLAQPRRRSTKGVPIGGGRGYPTTERARRQWLTAFQDGIGLERAATLLDRYGTVAADVIAALAEDEEDAPLETAPGYSTGELRHLARTEGVVHLDDVLMRRTSLAFIGAVSAASAAEVAEAIAPVLGWDAARRRGEVDRALAAVHDADPTWTAAADASR</sequence>
<accession>A0A7Y2M1F3</accession>
<dbReference type="GO" id="GO:0006071">
    <property type="term" value="P:glycerol metabolic process"/>
    <property type="evidence" value="ECO:0007669"/>
    <property type="project" value="UniProtKB-KW"/>
</dbReference>
<dbReference type="GO" id="GO:0046168">
    <property type="term" value="P:glycerol-3-phosphate catabolic process"/>
    <property type="evidence" value="ECO:0007669"/>
    <property type="project" value="TreeGrafter"/>
</dbReference>
<name>A0A7Y2M1F3_9MICO</name>
<organism evidence="9 10">
    <name type="scientific">Microbacterium ulmi</name>
    <dbReference type="NCBI Taxonomy" id="179095"/>
    <lineage>
        <taxon>Bacteria</taxon>
        <taxon>Bacillati</taxon>
        <taxon>Actinomycetota</taxon>
        <taxon>Actinomycetes</taxon>
        <taxon>Micrococcales</taxon>
        <taxon>Microbacteriaceae</taxon>
        <taxon>Microbacterium</taxon>
    </lineage>
</organism>
<feature type="domain" description="FAD dependent oxidoreductase" evidence="7">
    <location>
        <begin position="19"/>
        <end position="409"/>
    </location>
</feature>
<evidence type="ECO:0000256" key="2">
    <source>
        <dbReference type="ARBA" id="ARBA00007330"/>
    </source>
</evidence>
<keyword evidence="10" id="KW-1185">Reference proteome</keyword>
<keyword evidence="3" id="KW-0285">Flavoprotein</keyword>
<evidence type="ECO:0000256" key="6">
    <source>
        <dbReference type="ARBA" id="ARBA00023002"/>
    </source>
</evidence>
<dbReference type="InterPro" id="IPR036188">
    <property type="entry name" value="FAD/NAD-bd_sf"/>
</dbReference>
<dbReference type="InterPro" id="IPR038299">
    <property type="entry name" value="DAO_C_sf"/>
</dbReference>
<comment type="similarity">
    <text evidence="2">Belongs to the FAD-dependent glycerol-3-phosphate dehydrogenase family.</text>
</comment>
<dbReference type="EMBL" id="JABEMB010000005">
    <property type="protein sequence ID" value="NNH03348.1"/>
    <property type="molecule type" value="Genomic_DNA"/>
</dbReference>
<evidence type="ECO:0000256" key="4">
    <source>
        <dbReference type="ARBA" id="ARBA00022798"/>
    </source>
</evidence>
<feature type="domain" description="Alpha-glycerophosphate oxidase C-terminal" evidence="8">
    <location>
        <begin position="421"/>
        <end position="545"/>
    </location>
</feature>
<evidence type="ECO:0000259" key="8">
    <source>
        <dbReference type="Pfam" id="PF16901"/>
    </source>
</evidence>
<dbReference type="GO" id="GO:0004368">
    <property type="term" value="F:glycerol-3-phosphate dehydrogenase (quinone) activity"/>
    <property type="evidence" value="ECO:0007669"/>
    <property type="project" value="InterPro"/>
</dbReference>
<dbReference type="Gene3D" id="3.30.9.10">
    <property type="entry name" value="D-Amino Acid Oxidase, subunit A, domain 2"/>
    <property type="match status" value="1"/>
</dbReference>
<evidence type="ECO:0000256" key="3">
    <source>
        <dbReference type="ARBA" id="ARBA00022630"/>
    </source>
</evidence>
<dbReference type="InterPro" id="IPR000447">
    <property type="entry name" value="G3P_DH_FAD-dep"/>
</dbReference>
<dbReference type="Pfam" id="PF01266">
    <property type="entry name" value="DAO"/>
    <property type="match status" value="1"/>
</dbReference>
<evidence type="ECO:0000313" key="10">
    <source>
        <dbReference type="Proteomes" id="UP000543598"/>
    </source>
</evidence>
<gene>
    <name evidence="9" type="ORF">HLA99_05730</name>
</gene>
<dbReference type="PRINTS" id="PR01001">
    <property type="entry name" value="FADG3PDH"/>
</dbReference>
<dbReference type="PANTHER" id="PTHR11985:SF35">
    <property type="entry name" value="ANAEROBIC GLYCEROL-3-PHOSPHATE DEHYDROGENASE SUBUNIT A"/>
    <property type="match status" value="1"/>
</dbReference>
<dbReference type="Gene3D" id="3.50.50.60">
    <property type="entry name" value="FAD/NAD(P)-binding domain"/>
    <property type="match status" value="1"/>
</dbReference>
<dbReference type="InterPro" id="IPR031656">
    <property type="entry name" value="DAO_C"/>
</dbReference>
<keyword evidence="6" id="KW-0560">Oxidoreductase</keyword>
<keyword evidence="4" id="KW-0319">Glycerol metabolism</keyword>
<proteinExistence type="inferred from homology"/>
<dbReference type="Pfam" id="PF16901">
    <property type="entry name" value="DAO_C"/>
    <property type="match status" value="1"/>
</dbReference>
<dbReference type="Gene3D" id="1.10.8.870">
    <property type="entry name" value="Alpha-glycerophosphate oxidase, cap domain"/>
    <property type="match status" value="1"/>
</dbReference>
<evidence type="ECO:0000259" key="7">
    <source>
        <dbReference type="Pfam" id="PF01266"/>
    </source>
</evidence>
<dbReference type="Proteomes" id="UP000543598">
    <property type="component" value="Unassembled WGS sequence"/>
</dbReference>
<dbReference type="InterPro" id="IPR006076">
    <property type="entry name" value="FAD-dep_OxRdtase"/>
</dbReference>
<reference evidence="9 10" key="1">
    <citation type="submission" date="2020-05" db="EMBL/GenBank/DDBJ databases">
        <title>MicrobeNet Type strains.</title>
        <authorList>
            <person name="Nicholson A.C."/>
        </authorList>
    </citation>
    <scope>NUCLEOTIDE SEQUENCE [LARGE SCALE GENOMIC DNA]</scope>
    <source>
        <strain evidence="9 10">JCM 14282</strain>
    </source>
</reference>
<dbReference type="SUPFAM" id="SSF51905">
    <property type="entry name" value="FAD/NAD(P)-binding domain"/>
    <property type="match status" value="1"/>
</dbReference>
<dbReference type="RefSeq" id="WP_167038807.1">
    <property type="nucleotide sequence ID" value="NZ_BAAANA010000001.1"/>
</dbReference>
<dbReference type="PANTHER" id="PTHR11985">
    <property type="entry name" value="GLYCEROL-3-PHOSPHATE DEHYDROGENASE"/>
    <property type="match status" value="1"/>
</dbReference>
<comment type="cofactor">
    <cofactor evidence="1">
        <name>FAD</name>
        <dbReference type="ChEBI" id="CHEBI:57692"/>
    </cofactor>
</comment>
<keyword evidence="5" id="KW-0274">FAD</keyword>
<evidence type="ECO:0000256" key="1">
    <source>
        <dbReference type="ARBA" id="ARBA00001974"/>
    </source>
</evidence>
<protein>
    <submittedName>
        <fullName evidence="9">Glycerol-3-phosphate dehydrogenase/oxidase</fullName>
    </submittedName>
</protein>
<dbReference type="AlphaFoldDB" id="A0A7Y2M1F3"/>
<evidence type="ECO:0000313" key="9">
    <source>
        <dbReference type="EMBL" id="NNH03348.1"/>
    </source>
</evidence>